<dbReference type="RefSeq" id="WP_042518195.1">
    <property type="nucleotide sequence ID" value="NZ_JALFDM010000077.1"/>
</dbReference>
<dbReference type="Pfam" id="PF13439">
    <property type="entry name" value="Glyco_transf_4"/>
    <property type="match status" value="1"/>
</dbReference>
<dbReference type="Proteomes" id="UP000032046">
    <property type="component" value="Unassembled WGS sequence"/>
</dbReference>
<dbReference type="Gene3D" id="3.40.50.2000">
    <property type="entry name" value="Glycogen Phosphorylase B"/>
    <property type="match status" value="2"/>
</dbReference>
<dbReference type="PANTHER" id="PTHR12526:SF637">
    <property type="entry name" value="GLYCOSYLTRANSFERASE EPSF-RELATED"/>
    <property type="match status" value="1"/>
</dbReference>
<dbReference type="Pfam" id="PF13692">
    <property type="entry name" value="Glyco_trans_1_4"/>
    <property type="match status" value="1"/>
</dbReference>
<comment type="caution">
    <text evidence="2">The sequence shown here is derived from an EMBL/GenBank/DDBJ whole genome shotgun (WGS) entry which is preliminary data.</text>
</comment>
<dbReference type="EMBL" id="JXQK01000043">
    <property type="protein sequence ID" value="KIP63378.1"/>
    <property type="molecule type" value="Genomic_DNA"/>
</dbReference>
<evidence type="ECO:0000313" key="2">
    <source>
        <dbReference type="EMBL" id="KIP63378.1"/>
    </source>
</evidence>
<protein>
    <submittedName>
        <fullName evidence="2">Glycosyl transferase</fullName>
    </submittedName>
</protein>
<accession>A0A0D0IVI7</accession>
<feature type="domain" description="Glycosyltransferase subfamily 4-like N-terminal" evidence="1">
    <location>
        <begin position="12"/>
        <end position="220"/>
    </location>
</feature>
<dbReference type="InterPro" id="IPR028098">
    <property type="entry name" value="Glyco_trans_4-like_N"/>
</dbReference>
<dbReference type="GeneID" id="93485047"/>
<proteinExistence type="predicted"/>
<evidence type="ECO:0000313" key="3">
    <source>
        <dbReference type="Proteomes" id="UP000032046"/>
    </source>
</evidence>
<gene>
    <name evidence="2" type="ORF">ST44_03740</name>
</gene>
<reference evidence="2 3" key="1">
    <citation type="submission" date="2015-01" db="EMBL/GenBank/DDBJ databases">
        <title>Comparative genomics of non-oral Prevotella species.</title>
        <authorList>
            <person name="Accetto T."/>
            <person name="Nograsek B."/>
            <person name="Avgustin G."/>
        </authorList>
    </citation>
    <scope>NUCLEOTIDE SEQUENCE [LARGE SCALE GENOMIC DNA]</scope>
    <source>
        <strain evidence="2 3">P5-119</strain>
    </source>
</reference>
<keyword evidence="3" id="KW-1185">Reference proteome</keyword>
<dbReference type="AlphaFoldDB" id="A0A0D0IVI7"/>
<organism evidence="2 3">
    <name type="scientific">Prevotella pectinovora</name>
    <dbReference type="NCBI Taxonomy" id="1602169"/>
    <lineage>
        <taxon>Bacteria</taxon>
        <taxon>Pseudomonadati</taxon>
        <taxon>Bacteroidota</taxon>
        <taxon>Bacteroidia</taxon>
        <taxon>Bacteroidales</taxon>
        <taxon>Prevotellaceae</taxon>
        <taxon>Prevotella</taxon>
    </lineage>
</organism>
<evidence type="ECO:0000259" key="1">
    <source>
        <dbReference type="Pfam" id="PF13439"/>
    </source>
</evidence>
<name>A0A0D0IVI7_9BACT</name>
<keyword evidence="2" id="KW-0808">Transferase</keyword>
<dbReference type="PANTHER" id="PTHR12526">
    <property type="entry name" value="GLYCOSYLTRANSFERASE"/>
    <property type="match status" value="1"/>
</dbReference>
<dbReference type="GO" id="GO:0016757">
    <property type="term" value="F:glycosyltransferase activity"/>
    <property type="evidence" value="ECO:0007669"/>
    <property type="project" value="UniProtKB-ARBA"/>
</dbReference>
<dbReference type="STRING" id="1602171.ST44_03740"/>
<dbReference type="OrthoDB" id="9768685at2"/>
<dbReference type="CDD" id="cd03825">
    <property type="entry name" value="GT4_WcaC-like"/>
    <property type="match status" value="1"/>
</dbReference>
<dbReference type="SUPFAM" id="SSF53756">
    <property type="entry name" value="UDP-Glycosyltransferase/glycogen phosphorylase"/>
    <property type="match status" value="1"/>
</dbReference>
<sequence>MRVLIVNTSENVGGAAVAANRLMDALNNNGIKTKMLVRDKATDNITVAQLDKSWRQRWNFLWERFVIFCHLRFKRDNLFQIDIANAGTDITRTREFREADVIHLSWVNQGMLSIGGIKKILASKKPVVWTMHDLWPASSICHYARNCHRYESRCGNCPLLPGGGSRNDLSAKVWRRKRQALGTNSILFVTCSRWLADKAKKSGLLSGQKLMSIPNPIDTHVFCREDQEKARIYAGLPADKRLILFVSQRVTDQRKGMDYFITAMNKMVEQHPEMRQNTGIAILGGQAEELAGKLPLPSYPLGYVSDEKKIASVYNSVDMFVLPSLEDNLPNTIMEAMACGVPCVGFNTGGIPEMIDHLKNGYVAEYKSVDDLAKGMHWVMCEADREALAAEALRKVNTCYSQYSVAMKYIEAYNEALALKRYKL</sequence>